<evidence type="ECO:0000313" key="15">
    <source>
        <dbReference type="Proteomes" id="UP000823960"/>
    </source>
</evidence>
<feature type="site" description="Interaction with substrate tRNA" evidence="10">
    <location>
        <position position="125"/>
    </location>
</feature>
<comment type="function">
    <text evidence="2 10 12">Catalyzes the transfer of a dimethylallyl group onto the adenine at position 37 in tRNAs that read codons beginning with uridine, leading to the formation of N6-(dimethylallyl)adenosine (i(6)A).</text>
</comment>
<comment type="subunit">
    <text evidence="10">Monomer.</text>
</comment>
<keyword evidence="5 10" id="KW-0819">tRNA processing</keyword>
<dbReference type="NCBIfam" id="TIGR00174">
    <property type="entry name" value="miaA"/>
    <property type="match status" value="1"/>
</dbReference>
<dbReference type="GO" id="GO:0006400">
    <property type="term" value="P:tRNA modification"/>
    <property type="evidence" value="ECO:0007669"/>
    <property type="project" value="TreeGrafter"/>
</dbReference>
<comment type="caution">
    <text evidence="14">The sequence shown here is derived from an EMBL/GenBank/DDBJ whole genome shotgun (WGS) entry which is preliminary data.</text>
</comment>
<evidence type="ECO:0000256" key="9">
    <source>
        <dbReference type="ARBA" id="ARBA00049563"/>
    </source>
</evidence>
<proteinExistence type="inferred from homology"/>
<evidence type="ECO:0000256" key="4">
    <source>
        <dbReference type="ARBA" id="ARBA00022679"/>
    </source>
</evidence>
<keyword evidence="8 10" id="KW-0460">Magnesium</keyword>
<feature type="binding site" evidence="10">
    <location>
        <begin position="11"/>
        <end position="18"/>
    </location>
    <ligand>
        <name>ATP</name>
        <dbReference type="ChEBI" id="CHEBI:30616"/>
    </ligand>
</feature>
<evidence type="ECO:0000256" key="6">
    <source>
        <dbReference type="ARBA" id="ARBA00022741"/>
    </source>
</evidence>
<dbReference type="Pfam" id="PF01715">
    <property type="entry name" value="IPPT"/>
    <property type="match status" value="1"/>
</dbReference>
<keyword evidence="7 10" id="KW-0067">ATP-binding</keyword>
<name>A0A9D1NR59_9FIRM</name>
<reference evidence="14" key="2">
    <citation type="journal article" date="2021" name="PeerJ">
        <title>Extensive microbial diversity within the chicken gut microbiome revealed by metagenomics and culture.</title>
        <authorList>
            <person name="Gilroy R."/>
            <person name="Ravi A."/>
            <person name="Getino M."/>
            <person name="Pursley I."/>
            <person name="Horton D.L."/>
            <person name="Alikhan N.F."/>
            <person name="Baker D."/>
            <person name="Gharbi K."/>
            <person name="Hall N."/>
            <person name="Watson M."/>
            <person name="Adriaenssens E.M."/>
            <person name="Foster-Nyarko E."/>
            <person name="Jarju S."/>
            <person name="Secka A."/>
            <person name="Antonio M."/>
            <person name="Oren A."/>
            <person name="Chaudhuri R.R."/>
            <person name="La Ragione R."/>
            <person name="Hildebrand F."/>
            <person name="Pallen M.J."/>
        </authorList>
    </citation>
    <scope>NUCLEOTIDE SEQUENCE</scope>
    <source>
        <strain evidence="14">1370</strain>
    </source>
</reference>
<dbReference type="HAMAP" id="MF_00185">
    <property type="entry name" value="IPP_trans"/>
    <property type="match status" value="1"/>
</dbReference>
<evidence type="ECO:0000256" key="3">
    <source>
        <dbReference type="ARBA" id="ARBA00005842"/>
    </source>
</evidence>
<evidence type="ECO:0000256" key="5">
    <source>
        <dbReference type="ARBA" id="ARBA00022694"/>
    </source>
</evidence>
<keyword evidence="6 10" id="KW-0547">Nucleotide-binding</keyword>
<dbReference type="InterPro" id="IPR027417">
    <property type="entry name" value="P-loop_NTPase"/>
</dbReference>
<feature type="site" description="Interaction with substrate tRNA" evidence="10">
    <location>
        <position position="102"/>
    </location>
</feature>
<organism evidence="14 15">
    <name type="scientific">Candidatus Faeciplasma avium</name>
    <dbReference type="NCBI Taxonomy" id="2840798"/>
    <lineage>
        <taxon>Bacteria</taxon>
        <taxon>Bacillati</taxon>
        <taxon>Bacillota</taxon>
        <taxon>Clostridia</taxon>
        <taxon>Eubacteriales</taxon>
        <taxon>Oscillospiraceae</taxon>
        <taxon>Oscillospiraceae incertae sedis</taxon>
        <taxon>Candidatus Faeciplasma</taxon>
    </lineage>
</organism>
<evidence type="ECO:0000256" key="7">
    <source>
        <dbReference type="ARBA" id="ARBA00022840"/>
    </source>
</evidence>
<dbReference type="InterPro" id="IPR018022">
    <property type="entry name" value="IPT"/>
</dbReference>
<reference evidence="14" key="1">
    <citation type="submission" date="2020-10" db="EMBL/GenBank/DDBJ databases">
        <authorList>
            <person name="Gilroy R."/>
        </authorList>
    </citation>
    <scope>NUCLEOTIDE SEQUENCE</scope>
    <source>
        <strain evidence="14">1370</strain>
    </source>
</reference>
<dbReference type="InterPro" id="IPR039657">
    <property type="entry name" value="Dimethylallyltransferase"/>
</dbReference>
<protein>
    <recommendedName>
        <fullName evidence="10">tRNA dimethylallyltransferase</fullName>
        <ecNumber evidence="10">2.5.1.75</ecNumber>
    </recommendedName>
    <alternativeName>
        <fullName evidence="10">Dimethylallyl diphosphate:tRNA dimethylallyltransferase</fullName>
        <shortName evidence="10">DMAPP:tRNA dimethylallyltransferase</shortName>
        <shortName evidence="10">DMATase</shortName>
    </alternativeName>
    <alternativeName>
        <fullName evidence="10">Isopentenyl-diphosphate:tRNA isopentenyltransferase</fullName>
        <shortName evidence="10">IPP transferase</shortName>
        <shortName evidence="10">IPPT</shortName>
        <shortName evidence="10">IPTase</shortName>
    </alternativeName>
</protein>
<evidence type="ECO:0000313" key="14">
    <source>
        <dbReference type="EMBL" id="HIV11297.1"/>
    </source>
</evidence>
<dbReference type="PANTHER" id="PTHR11088">
    <property type="entry name" value="TRNA DIMETHYLALLYLTRANSFERASE"/>
    <property type="match status" value="1"/>
</dbReference>
<dbReference type="PANTHER" id="PTHR11088:SF60">
    <property type="entry name" value="TRNA DIMETHYLALLYLTRANSFERASE"/>
    <property type="match status" value="1"/>
</dbReference>
<comment type="cofactor">
    <cofactor evidence="1 10">
        <name>Mg(2+)</name>
        <dbReference type="ChEBI" id="CHEBI:18420"/>
    </cofactor>
</comment>
<dbReference type="EMBL" id="DVOL01000092">
    <property type="protein sequence ID" value="HIV11297.1"/>
    <property type="molecule type" value="Genomic_DNA"/>
</dbReference>
<comment type="caution">
    <text evidence="10">Lacks conserved residue(s) required for the propagation of feature annotation.</text>
</comment>
<evidence type="ECO:0000256" key="10">
    <source>
        <dbReference type="HAMAP-Rule" id="MF_00185"/>
    </source>
</evidence>
<evidence type="ECO:0000256" key="12">
    <source>
        <dbReference type="RuleBase" id="RU003784"/>
    </source>
</evidence>
<dbReference type="Proteomes" id="UP000823960">
    <property type="component" value="Unassembled WGS sequence"/>
</dbReference>
<comment type="catalytic activity">
    <reaction evidence="9 10 11">
        <text>adenosine(37) in tRNA + dimethylallyl diphosphate = N(6)-dimethylallyladenosine(37) in tRNA + diphosphate</text>
        <dbReference type="Rhea" id="RHEA:26482"/>
        <dbReference type="Rhea" id="RHEA-COMP:10162"/>
        <dbReference type="Rhea" id="RHEA-COMP:10375"/>
        <dbReference type="ChEBI" id="CHEBI:33019"/>
        <dbReference type="ChEBI" id="CHEBI:57623"/>
        <dbReference type="ChEBI" id="CHEBI:74411"/>
        <dbReference type="ChEBI" id="CHEBI:74415"/>
        <dbReference type="EC" id="2.5.1.75"/>
    </reaction>
</comment>
<dbReference type="Gene3D" id="3.40.50.300">
    <property type="entry name" value="P-loop containing nucleotide triphosphate hydrolases"/>
    <property type="match status" value="1"/>
</dbReference>
<dbReference type="AlphaFoldDB" id="A0A9D1NR59"/>
<dbReference type="EC" id="2.5.1.75" evidence="10"/>
<evidence type="ECO:0000256" key="1">
    <source>
        <dbReference type="ARBA" id="ARBA00001946"/>
    </source>
</evidence>
<keyword evidence="4 10" id="KW-0808">Transferase</keyword>
<sequence length="319" mass="36435">MTKRPLVAIVGPTASGKTAVSVELAKRLGAEIVSADSMQIYKRMEIATAKPTEAEMGGVRHHLIDFLEPCESFSVARYCELALLATEDILKRGRLPILCGGTGLYVTSFIDNIWFEENAPSEDLRRELTRLSEEQGGQRLLSILREFDPETAERLHKNNITRIIRAIEVYRTTGVTMSELQRKSRQESLFEPCMIGLGFDDRELLYQRINLRVDRMLEAGLLEEAERVFSEPQLKTAVQAIGYKELKPYFDGSMSLDSCIERLKQSTRHYAKRQLTWFRRDKRIHWIMMDRLGTKEAADSAMKIIEDSGVLELMGDKKV</sequence>
<accession>A0A9D1NR59</accession>
<comment type="similarity">
    <text evidence="3 10 13">Belongs to the IPP transferase family.</text>
</comment>
<feature type="binding site" evidence="10">
    <location>
        <begin position="13"/>
        <end position="18"/>
    </location>
    <ligand>
        <name>substrate</name>
    </ligand>
</feature>
<gene>
    <name evidence="10 14" type="primary">miaA</name>
    <name evidence="14" type="ORF">IAD28_06375</name>
</gene>
<evidence type="ECO:0000256" key="8">
    <source>
        <dbReference type="ARBA" id="ARBA00022842"/>
    </source>
</evidence>
<evidence type="ECO:0000256" key="11">
    <source>
        <dbReference type="RuleBase" id="RU003783"/>
    </source>
</evidence>
<evidence type="ECO:0000256" key="13">
    <source>
        <dbReference type="RuleBase" id="RU003785"/>
    </source>
</evidence>
<dbReference type="SUPFAM" id="SSF52540">
    <property type="entry name" value="P-loop containing nucleoside triphosphate hydrolases"/>
    <property type="match status" value="2"/>
</dbReference>
<evidence type="ECO:0000256" key="2">
    <source>
        <dbReference type="ARBA" id="ARBA00003213"/>
    </source>
</evidence>
<feature type="region of interest" description="Interaction with substrate tRNA" evidence="10">
    <location>
        <begin position="36"/>
        <end position="39"/>
    </location>
</feature>
<dbReference type="GO" id="GO:0052381">
    <property type="term" value="F:tRNA dimethylallyltransferase activity"/>
    <property type="evidence" value="ECO:0007669"/>
    <property type="project" value="UniProtKB-UniRule"/>
</dbReference>
<dbReference type="Gene3D" id="1.10.20.140">
    <property type="match status" value="1"/>
</dbReference>
<dbReference type="GO" id="GO:0005524">
    <property type="term" value="F:ATP binding"/>
    <property type="evidence" value="ECO:0007669"/>
    <property type="project" value="UniProtKB-UniRule"/>
</dbReference>